<evidence type="ECO:0000256" key="5">
    <source>
        <dbReference type="ARBA" id="ARBA00012464"/>
    </source>
</evidence>
<evidence type="ECO:0000256" key="16">
    <source>
        <dbReference type="ARBA" id="ARBA00048808"/>
    </source>
</evidence>
<dbReference type="UniPathway" id="UPA00906">
    <property type="reaction ID" value="UER00898"/>
</dbReference>
<evidence type="ECO:0000256" key="10">
    <source>
        <dbReference type="ARBA" id="ARBA00022898"/>
    </source>
</evidence>
<keyword evidence="10 17" id="KW-0663">Pyridoxal phosphate</keyword>
<evidence type="ECO:0000256" key="8">
    <source>
        <dbReference type="ARBA" id="ARBA00022679"/>
    </source>
</evidence>
<comment type="function">
    <text evidence="2 17">Converts O-phosphoseryl-tRNA(Sec) to selenocysteinyl-tRNA(Sec) required for selenoprotein biosynthesis.</text>
</comment>
<comment type="caution">
    <text evidence="20">The sequence shown here is derived from an EMBL/GenBank/DDBJ whole genome shotgun (WGS) entry which is preliminary data.</text>
</comment>
<evidence type="ECO:0000256" key="6">
    <source>
        <dbReference type="ARBA" id="ARBA00021963"/>
    </source>
</evidence>
<gene>
    <name evidence="20" type="ORF">J422_00731</name>
</gene>
<dbReference type="Proteomes" id="UP000053695">
    <property type="component" value="Unassembled WGS sequence"/>
</dbReference>
<dbReference type="InterPro" id="IPR019872">
    <property type="entry name" value="Sec-tRNA_Se_transferase"/>
</dbReference>
<keyword evidence="11 17" id="KW-0648">Protein biosynthesis</keyword>
<keyword evidence="12 17" id="KW-0711">Selenium</keyword>
<keyword evidence="9 17" id="KW-0694">RNA-binding</keyword>
<keyword evidence="7 17" id="KW-0820">tRNA-binding</keyword>
<evidence type="ECO:0000256" key="19">
    <source>
        <dbReference type="PIRSR" id="PIRSR017689-50"/>
    </source>
</evidence>
<name>N6VS65_9EURY</name>
<dbReference type="InterPro" id="IPR015424">
    <property type="entry name" value="PyrdxlP-dep_Trfase"/>
</dbReference>
<feature type="site" description="May act as a substrate filter by repelling compounds with a negatively charged alpha-carboxylate" evidence="19">
    <location>
        <position position="71"/>
    </location>
</feature>
<feature type="binding site" evidence="18">
    <location>
        <position position="307"/>
    </location>
    <ligand>
        <name>substrate</name>
    </ligand>
</feature>
<dbReference type="GO" id="GO:0098621">
    <property type="term" value="F:O-phosphoseryl-tRNA(Sec) selenium transferase activity"/>
    <property type="evidence" value="ECO:0007669"/>
    <property type="project" value="UniProtKB-EC"/>
</dbReference>
<dbReference type="Gene3D" id="3.40.640.10">
    <property type="entry name" value="Type I PLP-dependent aspartate aminotransferase-like (Major domain)"/>
    <property type="match status" value="1"/>
</dbReference>
<feature type="binding site" evidence="18">
    <location>
        <position position="94"/>
    </location>
    <ligand>
        <name>substrate</name>
    </ligand>
</feature>
<evidence type="ECO:0000313" key="20">
    <source>
        <dbReference type="EMBL" id="ENN96720.1"/>
    </source>
</evidence>
<dbReference type="GO" id="GO:0001514">
    <property type="term" value="P:selenocysteine incorporation"/>
    <property type="evidence" value="ECO:0007669"/>
    <property type="project" value="TreeGrafter"/>
</dbReference>
<keyword evidence="21" id="KW-1185">Reference proteome</keyword>
<dbReference type="PANTHER" id="PTHR12944:SF2">
    <property type="entry name" value="O-PHOSPHOSERYL-TRNA(SEC) SELENIUM TRANSFERASE"/>
    <property type="match status" value="1"/>
</dbReference>
<feature type="binding site" evidence="18">
    <location>
        <position position="95"/>
    </location>
    <ligand>
        <name>substrate</name>
    </ligand>
</feature>
<evidence type="ECO:0000256" key="14">
    <source>
        <dbReference type="ARBA" id="ARBA00032048"/>
    </source>
</evidence>
<evidence type="ECO:0000256" key="1">
    <source>
        <dbReference type="ARBA" id="ARBA00001933"/>
    </source>
</evidence>
<evidence type="ECO:0000256" key="17">
    <source>
        <dbReference type="PIRNR" id="PIRNR017689"/>
    </source>
</evidence>
<accession>N6VS65</accession>
<evidence type="ECO:0000256" key="9">
    <source>
        <dbReference type="ARBA" id="ARBA00022884"/>
    </source>
</evidence>
<feature type="modified residue" description="N6-(pyridoxal phosphate)lysine" evidence="19">
    <location>
        <position position="278"/>
    </location>
</feature>
<dbReference type="GO" id="GO:0000049">
    <property type="term" value="F:tRNA binding"/>
    <property type="evidence" value="ECO:0007669"/>
    <property type="project" value="UniProtKB-UniRule"/>
</dbReference>
<dbReference type="OrthoDB" id="64344at2157"/>
<comment type="cofactor">
    <cofactor evidence="1 17 19">
        <name>pyridoxal 5'-phosphate</name>
        <dbReference type="ChEBI" id="CHEBI:597326"/>
    </cofactor>
</comment>
<evidence type="ECO:0000256" key="7">
    <source>
        <dbReference type="ARBA" id="ARBA00022555"/>
    </source>
</evidence>
<dbReference type="AlphaFoldDB" id="N6VS65"/>
<dbReference type="EMBL" id="APMM01000004">
    <property type="protein sequence ID" value="ENN96720.1"/>
    <property type="molecule type" value="Genomic_DNA"/>
</dbReference>
<evidence type="ECO:0000256" key="11">
    <source>
        <dbReference type="ARBA" id="ARBA00022917"/>
    </source>
</evidence>
<dbReference type="STRING" id="1069083.GCA_000371805_00890"/>
<evidence type="ECO:0000256" key="15">
    <source>
        <dbReference type="ARBA" id="ARBA00032693"/>
    </source>
</evidence>
<organism evidence="20 21">
    <name type="scientific">Methanocaldococcus villosus KIN24-T80</name>
    <dbReference type="NCBI Taxonomy" id="1069083"/>
    <lineage>
        <taxon>Archaea</taxon>
        <taxon>Methanobacteriati</taxon>
        <taxon>Methanobacteriota</taxon>
        <taxon>Methanomada group</taxon>
        <taxon>Methanococci</taxon>
        <taxon>Methanococcales</taxon>
        <taxon>Methanocaldococcaceae</taxon>
        <taxon>Methanocaldococcus</taxon>
    </lineage>
</organism>
<feature type="binding site" evidence="18">
    <location>
        <position position="72"/>
    </location>
    <ligand>
        <name>pyridoxal 5'-phosphate</name>
        <dbReference type="ChEBI" id="CHEBI:597326"/>
    </ligand>
</feature>
<dbReference type="SUPFAM" id="SSF53383">
    <property type="entry name" value="PLP-dependent transferases"/>
    <property type="match status" value="1"/>
</dbReference>
<dbReference type="InterPro" id="IPR008829">
    <property type="entry name" value="SepSecS/SepCysS"/>
</dbReference>
<evidence type="ECO:0000256" key="3">
    <source>
        <dbReference type="ARBA" id="ARBA00004822"/>
    </source>
</evidence>
<evidence type="ECO:0000256" key="13">
    <source>
        <dbReference type="ARBA" id="ARBA00030669"/>
    </source>
</evidence>
<evidence type="ECO:0000256" key="2">
    <source>
        <dbReference type="ARBA" id="ARBA00002552"/>
    </source>
</evidence>
<evidence type="ECO:0000313" key="21">
    <source>
        <dbReference type="Proteomes" id="UP000053695"/>
    </source>
</evidence>
<dbReference type="RefSeq" id="WP_004589820.1">
    <property type="nucleotide sequence ID" value="NZ_APMM01000004.1"/>
</dbReference>
<comment type="pathway">
    <text evidence="3 17">Aminoacyl-tRNA biosynthesis; selenocysteinyl-tRNA(Sec) biosynthesis; selenocysteinyl-tRNA(Sec) from L-seryl-tRNA(Sec) (archaeal/eukaryal route): step 2/2.</text>
</comment>
<dbReference type="PIRSF" id="PIRSF017689">
    <property type="entry name" value="SepSecS"/>
    <property type="match status" value="1"/>
</dbReference>
<dbReference type="NCBIfam" id="TIGR03531">
    <property type="entry name" value="selenium_SpcS"/>
    <property type="match status" value="1"/>
</dbReference>
<protein>
    <recommendedName>
        <fullName evidence="6 17">O-phosphoseryl-tRNA(Sec) selenium transferase</fullName>
        <ecNumber evidence="5 17">2.9.1.2</ecNumber>
    </recommendedName>
    <alternativeName>
        <fullName evidence="13 17">Selenocysteine synthase</fullName>
    </alternativeName>
    <alternativeName>
        <fullName evidence="14 17">Selenocysteinyl-tRNA(Sec) synthase</fullName>
    </alternativeName>
    <alternativeName>
        <fullName evidence="15 17">Sep-tRNA:Sec-tRNA synthase</fullName>
    </alternativeName>
</protein>
<comment type="catalytic activity">
    <reaction evidence="16 17">
        <text>O-phospho-L-seryl-tRNA(Sec) + selenophosphate + H2O = L-selenocysteinyl-tRNA(Sec) + 2 phosphate</text>
        <dbReference type="Rhea" id="RHEA:25041"/>
        <dbReference type="Rhea" id="RHEA-COMP:9743"/>
        <dbReference type="Rhea" id="RHEA-COMP:9947"/>
        <dbReference type="ChEBI" id="CHEBI:15377"/>
        <dbReference type="ChEBI" id="CHEBI:16144"/>
        <dbReference type="ChEBI" id="CHEBI:43474"/>
        <dbReference type="ChEBI" id="CHEBI:78551"/>
        <dbReference type="ChEBI" id="CHEBI:78573"/>
        <dbReference type="EC" id="2.9.1.2"/>
    </reaction>
</comment>
<dbReference type="PANTHER" id="PTHR12944">
    <property type="entry name" value="SOLUBLE LIVER ANTIGEN/LIVER PANCREAS ANTIGEN"/>
    <property type="match status" value="1"/>
</dbReference>
<feature type="binding site" evidence="18">
    <location>
        <position position="266"/>
    </location>
    <ligand>
        <name>tRNA</name>
        <dbReference type="ChEBI" id="CHEBI:17843"/>
    </ligand>
</feature>
<evidence type="ECO:0000256" key="4">
    <source>
        <dbReference type="ARBA" id="ARBA00007037"/>
    </source>
</evidence>
<proteinExistence type="inferred from homology"/>
<feature type="binding site" evidence="18">
    <location>
        <position position="102"/>
    </location>
    <ligand>
        <name>substrate</name>
    </ligand>
</feature>
<dbReference type="InterPro" id="IPR015421">
    <property type="entry name" value="PyrdxlP-dep_Trfase_major"/>
</dbReference>
<dbReference type="GO" id="GO:0001717">
    <property type="term" value="P:conversion of seryl-tRNAsec to selenocys-tRNAsec"/>
    <property type="evidence" value="ECO:0007669"/>
    <property type="project" value="UniProtKB-UniRule"/>
</dbReference>
<evidence type="ECO:0000256" key="12">
    <source>
        <dbReference type="ARBA" id="ARBA00023266"/>
    </source>
</evidence>
<reference evidence="20 21" key="1">
    <citation type="journal article" date="2013" name="Genome Announc.">
        <title>Draft Genome Sequence of a Highly Flagellated, Fast-Swimming Archaeon, Methanocaldococcus villosus Strain KIN24-T80 (DSM 22612).</title>
        <authorList>
            <person name="Thennarasu S."/>
            <person name="Polireddy D."/>
            <person name="Antony A."/>
            <person name="Yada M.R."/>
            <person name="Algarawi S."/>
            <person name="Sivakumar N."/>
        </authorList>
    </citation>
    <scope>NUCLEOTIDE SEQUENCE [LARGE SCALE GENOMIC DNA]</scope>
    <source>
        <strain evidence="20 21">KIN24-T80</strain>
    </source>
</reference>
<dbReference type="PATRIC" id="fig|1069083.5.peg.141"/>
<dbReference type="Pfam" id="PF05889">
    <property type="entry name" value="SepSecS"/>
    <property type="match status" value="1"/>
</dbReference>
<dbReference type="EC" id="2.9.1.2" evidence="5 17"/>
<keyword evidence="8 17" id="KW-0808">Transferase</keyword>
<evidence type="ECO:0000256" key="18">
    <source>
        <dbReference type="PIRSR" id="PIRSR017689-1"/>
    </source>
</evidence>
<sequence>MLNLNFTGLIPENMEKRGKLTLKDNLNIIEEIFNQRKIPKEGLDDDKIKLLLKILSLMDTDKDPKVIQIGEREARIASRIQNELVAGFCHGIGRSGNLIDAQPKAPGASIMYALTNKILENFLKNLGLKVNAIATPVATGMSLALCLSAARKRYYSNVVIYPYASHKSPIKATSFIGMRMRLVETKLYEDAVRVDVSDIENAIKKEIKENNNPCVLSTLTFFPPRESDDVIEISKICEEFNIPHIINGAYAIQNKFYIDKLNKAFKYRVDAVVSSSDKNLFTPIGGGIIYSRDKEFLRETSLCYPGRACATPVVNILISFLSLGMNKYLDLMKKQKECKKLLDNLLNELAEKKGEKVLNVKNPISSAITTKKDPVEVAAKLYNLRITGPRGVRKNDKFGTCYLGEYPYDYIVVNSAIGVKEEDIYKVVEKLERVI</sequence>
<comment type="similarity">
    <text evidence="4 17">Belongs to the SepSecS family.</text>
</comment>